<dbReference type="EMBL" id="JAAMPC010000014">
    <property type="protein sequence ID" value="KAG2262537.1"/>
    <property type="molecule type" value="Genomic_DNA"/>
</dbReference>
<dbReference type="AlphaFoldDB" id="A0A8X7Q3L9"/>
<proteinExistence type="predicted"/>
<protein>
    <submittedName>
        <fullName evidence="1">Uncharacterized protein</fullName>
    </submittedName>
</protein>
<evidence type="ECO:0000313" key="2">
    <source>
        <dbReference type="Proteomes" id="UP000886595"/>
    </source>
</evidence>
<gene>
    <name evidence="1" type="ORF">Bca52824_069616</name>
</gene>
<reference evidence="1 2" key="1">
    <citation type="submission" date="2020-02" db="EMBL/GenBank/DDBJ databases">
        <authorList>
            <person name="Ma Q."/>
            <person name="Huang Y."/>
            <person name="Song X."/>
            <person name="Pei D."/>
        </authorList>
    </citation>
    <scope>NUCLEOTIDE SEQUENCE [LARGE SCALE GENOMIC DNA]</scope>
    <source>
        <strain evidence="1">Sxm20200214</strain>
        <tissue evidence="1">Leaf</tissue>
    </source>
</reference>
<evidence type="ECO:0000313" key="1">
    <source>
        <dbReference type="EMBL" id="KAG2262537.1"/>
    </source>
</evidence>
<name>A0A8X7Q3L9_BRACI</name>
<organism evidence="1 2">
    <name type="scientific">Brassica carinata</name>
    <name type="common">Ethiopian mustard</name>
    <name type="synonym">Abyssinian cabbage</name>
    <dbReference type="NCBI Taxonomy" id="52824"/>
    <lineage>
        <taxon>Eukaryota</taxon>
        <taxon>Viridiplantae</taxon>
        <taxon>Streptophyta</taxon>
        <taxon>Embryophyta</taxon>
        <taxon>Tracheophyta</taxon>
        <taxon>Spermatophyta</taxon>
        <taxon>Magnoliopsida</taxon>
        <taxon>eudicotyledons</taxon>
        <taxon>Gunneridae</taxon>
        <taxon>Pentapetalae</taxon>
        <taxon>rosids</taxon>
        <taxon>malvids</taxon>
        <taxon>Brassicales</taxon>
        <taxon>Brassicaceae</taxon>
        <taxon>Brassiceae</taxon>
        <taxon>Brassica</taxon>
    </lineage>
</organism>
<accession>A0A8X7Q3L9</accession>
<keyword evidence="2" id="KW-1185">Reference proteome</keyword>
<dbReference type="OrthoDB" id="10476431at2759"/>
<sequence length="69" mass="7453">MGVHVYHTCSCDCKSDNEKSNGDDKRSSEYSFVSALSMSGGDGDNSYSTNSLLQVLPTDVLQTFLLPIS</sequence>
<comment type="caution">
    <text evidence="1">The sequence shown here is derived from an EMBL/GenBank/DDBJ whole genome shotgun (WGS) entry which is preliminary data.</text>
</comment>
<dbReference type="Proteomes" id="UP000886595">
    <property type="component" value="Unassembled WGS sequence"/>
</dbReference>